<dbReference type="OrthoDB" id="9805123at2"/>
<dbReference type="InterPro" id="IPR050261">
    <property type="entry name" value="FrsA_esterase"/>
</dbReference>
<dbReference type="EMBL" id="VAUO01000002">
    <property type="protein sequence ID" value="TLP62964.1"/>
    <property type="molecule type" value="Genomic_DNA"/>
</dbReference>
<evidence type="ECO:0000256" key="1">
    <source>
        <dbReference type="ARBA" id="ARBA00022801"/>
    </source>
</evidence>
<keyword evidence="1 3" id="KW-0378">Hydrolase</keyword>
<dbReference type="Gene3D" id="3.40.50.1820">
    <property type="entry name" value="alpha/beta hydrolase"/>
    <property type="match status" value="1"/>
</dbReference>
<gene>
    <name evidence="3" type="ORF">FEM01_05605</name>
</gene>
<dbReference type="AlphaFoldDB" id="A0A5R8ZBT3"/>
<dbReference type="InterPro" id="IPR029058">
    <property type="entry name" value="AB_hydrolase_fold"/>
</dbReference>
<dbReference type="SUPFAM" id="SSF53474">
    <property type="entry name" value="alpha/beta-Hydrolases"/>
    <property type="match status" value="1"/>
</dbReference>
<sequence length="293" mass="32427">MVKLYFQSYTPSDSEFLRGTASHPTIIDGVLTLPLPEKKPSPLVILLHGSGGRGPLINQWVRRLQKIGIGTFAVDSFTGRGLTSVRDNQDALGRLVSIMDAYSALDFCSKMHAIDKSKIAVMGFSRGGQGALYASVKRFQRMHLCTSLTFRAYVALYPNCTTRYIEDNLLDCKPISVHHGDADDYNPASATQIFCDRAKSRNADITLHRYDDAHHVFDWDALIPAKFFPEAQSTVNCQVEEISPGLLINARTGVPFSYNDSDVIKGATMGFSPKATKNLIIKLNAFFKENLLS</sequence>
<evidence type="ECO:0000313" key="3">
    <source>
        <dbReference type="EMBL" id="TLP62964.1"/>
    </source>
</evidence>
<keyword evidence="4" id="KW-1185">Reference proteome</keyword>
<dbReference type="PANTHER" id="PTHR22946">
    <property type="entry name" value="DIENELACTONE HYDROLASE DOMAIN-CONTAINING PROTEIN-RELATED"/>
    <property type="match status" value="1"/>
</dbReference>
<evidence type="ECO:0000313" key="4">
    <source>
        <dbReference type="Proteomes" id="UP000309819"/>
    </source>
</evidence>
<reference evidence="3 4" key="1">
    <citation type="submission" date="2019-05" db="EMBL/GenBank/DDBJ databases">
        <title>Pseudomonas sp. SC006 isolated from lettuce that can produce HBGAs.</title>
        <authorList>
            <person name="Wang D."/>
            <person name="Liao N."/>
            <person name="Liu D."/>
            <person name="Zhang Z."/>
            <person name="Zou S."/>
        </authorList>
    </citation>
    <scope>NUCLEOTIDE SEQUENCE [LARGE SCALE GENOMIC DNA]</scope>
    <source>
        <strain evidence="3 4">SC006</strain>
    </source>
</reference>
<dbReference type="GO" id="GO:0052689">
    <property type="term" value="F:carboxylic ester hydrolase activity"/>
    <property type="evidence" value="ECO:0007669"/>
    <property type="project" value="UniProtKB-ARBA"/>
</dbReference>
<dbReference type="InterPro" id="IPR002925">
    <property type="entry name" value="Dienelactn_hydro"/>
</dbReference>
<dbReference type="Proteomes" id="UP000309819">
    <property type="component" value="Unassembled WGS sequence"/>
</dbReference>
<name>A0A5R8ZBT3_9PSED</name>
<accession>A0A5R8ZBT3</accession>
<protein>
    <submittedName>
        <fullName evidence="3">Hydrolase</fullName>
    </submittedName>
</protein>
<feature type="domain" description="Dienelactone hydrolase" evidence="2">
    <location>
        <begin position="35"/>
        <end position="218"/>
    </location>
</feature>
<evidence type="ECO:0000259" key="2">
    <source>
        <dbReference type="Pfam" id="PF01738"/>
    </source>
</evidence>
<proteinExistence type="predicted"/>
<dbReference type="Pfam" id="PF01738">
    <property type="entry name" value="DLH"/>
    <property type="match status" value="1"/>
</dbReference>
<organism evidence="3 4">
    <name type="scientific">Pseudomonas mosselii</name>
    <dbReference type="NCBI Taxonomy" id="78327"/>
    <lineage>
        <taxon>Bacteria</taxon>
        <taxon>Pseudomonadati</taxon>
        <taxon>Pseudomonadota</taxon>
        <taxon>Gammaproteobacteria</taxon>
        <taxon>Pseudomonadales</taxon>
        <taxon>Pseudomonadaceae</taxon>
        <taxon>Pseudomonas</taxon>
    </lineage>
</organism>
<dbReference type="PANTHER" id="PTHR22946:SF9">
    <property type="entry name" value="POLYKETIDE TRANSFERASE AF380"/>
    <property type="match status" value="1"/>
</dbReference>
<comment type="caution">
    <text evidence="3">The sequence shown here is derived from an EMBL/GenBank/DDBJ whole genome shotgun (WGS) entry which is preliminary data.</text>
</comment>